<dbReference type="AlphaFoldDB" id="A0A327NUY5"/>
<evidence type="ECO:0000313" key="3">
    <source>
        <dbReference type="Proteomes" id="UP000249610"/>
    </source>
</evidence>
<sequence>MIKYLFLHVLLSVVFFMFWMSNTNLPGGEVGMAPILFGCLLLVQLIIGIILSLIFSKKLTTANSLLIGMIIYLAIYELIPLFMGSEPSLLGIFDSEPSGETNRAFSLIPFVSGIITLRIIGIRENKRSE</sequence>
<name>A0A327NUY5_9BACT</name>
<reference evidence="2 3" key="1">
    <citation type="submission" date="2018-06" db="EMBL/GenBank/DDBJ databases">
        <title>Genomic Encyclopedia of Archaeal and Bacterial Type Strains, Phase II (KMG-II): from individual species to whole genera.</title>
        <authorList>
            <person name="Goeker M."/>
        </authorList>
    </citation>
    <scope>NUCLEOTIDE SEQUENCE [LARGE SCALE GENOMIC DNA]</scope>
    <source>
        <strain evidence="2 3">DSM 23446</strain>
    </source>
</reference>
<feature type="transmembrane region" description="Helical" evidence="1">
    <location>
        <begin position="62"/>
        <end position="83"/>
    </location>
</feature>
<feature type="transmembrane region" description="Helical" evidence="1">
    <location>
        <begin position="33"/>
        <end position="55"/>
    </location>
</feature>
<dbReference type="EMBL" id="QLLK01000021">
    <property type="protein sequence ID" value="RAI83839.1"/>
    <property type="molecule type" value="Genomic_DNA"/>
</dbReference>
<feature type="transmembrane region" description="Helical" evidence="1">
    <location>
        <begin position="5"/>
        <end position="21"/>
    </location>
</feature>
<feature type="transmembrane region" description="Helical" evidence="1">
    <location>
        <begin position="103"/>
        <end position="121"/>
    </location>
</feature>
<dbReference type="Proteomes" id="UP000249610">
    <property type="component" value="Unassembled WGS sequence"/>
</dbReference>
<keyword evidence="1" id="KW-0472">Membrane</keyword>
<evidence type="ECO:0000313" key="2">
    <source>
        <dbReference type="EMBL" id="RAI83839.1"/>
    </source>
</evidence>
<accession>A0A327NUY5</accession>
<comment type="caution">
    <text evidence="2">The sequence shown here is derived from an EMBL/GenBank/DDBJ whole genome shotgun (WGS) entry which is preliminary data.</text>
</comment>
<organism evidence="2 3">
    <name type="scientific">Algoriphagus yeomjeoni</name>
    <dbReference type="NCBI Taxonomy" id="291403"/>
    <lineage>
        <taxon>Bacteria</taxon>
        <taxon>Pseudomonadati</taxon>
        <taxon>Bacteroidota</taxon>
        <taxon>Cytophagia</taxon>
        <taxon>Cytophagales</taxon>
        <taxon>Cyclobacteriaceae</taxon>
        <taxon>Algoriphagus</taxon>
    </lineage>
</organism>
<gene>
    <name evidence="2" type="ORF">LV83_04152</name>
</gene>
<keyword evidence="1" id="KW-1133">Transmembrane helix</keyword>
<evidence type="ECO:0000256" key="1">
    <source>
        <dbReference type="SAM" id="Phobius"/>
    </source>
</evidence>
<keyword evidence="1" id="KW-0812">Transmembrane</keyword>
<protein>
    <submittedName>
        <fullName evidence="2">Uncharacterized protein</fullName>
    </submittedName>
</protein>
<proteinExistence type="predicted"/>
<keyword evidence="3" id="KW-1185">Reference proteome</keyword>